<comment type="caution">
    <text evidence="2">The sequence shown here is derived from an EMBL/GenBank/DDBJ whole genome shotgun (WGS) entry which is preliminary data.</text>
</comment>
<accession>A0A926ENN8</accession>
<feature type="transmembrane region" description="Helical" evidence="1">
    <location>
        <begin position="308"/>
        <end position="330"/>
    </location>
</feature>
<evidence type="ECO:0000313" key="2">
    <source>
        <dbReference type="EMBL" id="MBC8586848.1"/>
    </source>
</evidence>
<protein>
    <recommendedName>
        <fullName evidence="4">ABC transporter permease</fullName>
    </recommendedName>
</protein>
<organism evidence="2 3">
    <name type="scientific">Paratissierella segnis</name>
    <dbReference type="NCBI Taxonomy" id="2763679"/>
    <lineage>
        <taxon>Bacteria</taxon>
        <taxon>Bacillati</taxon>
        <taxon>Bacillota</taxon>
        <taxon>Tissierellia</taxon>
        <taxon>Tissierellales</taxon>
        <taxon>Tissierellaceae</taxon>
        <taxon>Paratissierella</taxon>
    </lineage>
</organism>
<proteinExistence type="predicted"/>
<dbReference type="AlphaFoldDB" id="A0A926ENN8"/>
<name>A0A926ENN8_9FIRM</name>
<dbReference type="EMBL" id="JACRTG010000003">
    <property type="protein sequence ID" value="MBC8586848.1"/>
    <property type="molecule type" value="Genomic_DNA"/>
</dbReference>
<evidence type="ECO:0000313" key="3">
    <source>
        <dbReference type="Proteomes" id="UP000601171"/>
    </source>
</evidence>
<evidence type="ECO:0000256" key="1">
    <source>
        <dbReference type="SAM" id="Phobius"/>
    </source>
</evidence>
<dbReference type="PANTHER" id="PTHR46795:SF3">
    <property type="entry name" value="ABC TRANSPORTER PERMEASE"/>
    <property type="match status" value="1"/>
</dbReference>
<gene>
    <name evidence="2" type="ORF">H8707_01160</name>
</gene>
<feature type="transmembrane region" description="Helical" evidence="1">
    <location>
        <begin position="250"/>
        <end position="273"/>
    </location>
</feature>
<keyword evidence="1" id="KW-0472">Membrane</keyword>
<dbReference type="InterPro" id="IPR052536">
    <property type="entry name" value="ABC-4_Integral_Memb_Prot"/>
</dbReference>
<sequence>MEESLIATTFLFSLVALISSSMLSDWALGYLDKRAIFDVQVFTVYNNIETKENLPNINYNFIDEFLKKRGYPFKDRVKVETYFLDKDDFHKRYKNDFPVLGISLSDYNHLISMIGASPISLEPNTFATQWQAIANEEEIKEFMEAHDTIQVDDNVLVQSNYPPLDNNLGESLYNLYTDVIYILPDEICENLMTANMNYYGITEKPISFSVASELEEYLHTTMENQDLVTMNTTDIRTKTIQQNEGISGTLMIRLILIYLGVVLIVMCFTILSLQQLADSSDFRYRFQVIDKLGVPKIRINKIILKQMSIWFGLPLVIGLLCGSVMIYYFIRSSSAQLSAYVGMKTILVNILLTGLILFILFGCYFATTWILFQRNIEGNK</sequence>
<keyword evidence="1" id="KW-1133">Transmembrane helix</keyword>
<feature type="transmembrane region" description="Helical" evidence="1">
    <location>
        <begin position="350"/>
        <end position="372"/>
    </location>
</feature>
<evidence type="ECO:0008006" key="4">
    <source>
        <dbReference type="Google" id="ProtNLM"/>
    </source>
</evidence>
<reference evidence="2" key="1">
    <citation type="submission" date="2020-08" db="EMBL/GenBank/DDBJ databases">
        <title>Genome public.</title>
        <authorList>
            <person name="Liu C."/>
            <person name="Sun Q."/>
        </authorList>
    </citation>
    <scope>NUCLEOTIDE SEQUENCE</scope>
    <source>
        <strain evidence="2">BX21</strain>
    </source>
</reference>
<keyword evidence="3" id="KW-1185">Reference proteome</keyword>
<dbReference type="PANTHER" id="PTHR46795">
    <property type="entry name" value="ABC TRANSPORTER PERMEASE-RELATED-RELATED"/>
    <property type="match status" value="1"/>
</dbReference>
<keyword evidence="1" id="KW-0812">Transmembrane</keyword>
<dbReference type="Proteomes" id="UP000601171">
    <property type="component" value="Unassembled WGS sequence"/>
</dbReference>